<sequence length="57" mass="6877">MNRVTEWQMTEEERLAYIEKHPIRPTKKTKKKGEDAFSNIHTDYKWRGQKAAEARWG</sequence>
<dbReference type="EMBL" id="JAGYPM010000003">
    <property type="protein sequence ID" value="MBS4191764.1"/>
    <property type="molecule type" value="Genomic_DNA"/>
</dbReference>
<dbReference type="Proteomes" id="UP000681027">
    <property type="component" value="Unassembled WGS sequence"/>
</dbReference>
<protein>
    <submittedName>
        <fullName evidence="1">Uncharacterized protein</fullName>
    </submittedName>
</protein>
<accession>A0ABS5NY05</accession>
<comment type="caution">
    <text evidence="1">The sequence shown here is derived from an EMBL/GenBank/DDBJ whole genome shotgun (WGS) entry which is preliminary data.</text>
</comment>
<name>A0ABS5NY05_9BACI</name>
<keyword evidence="2" id="KW-1185">Reference proteome</keyword>
<evidence type="ECO:0000313" key="2">
    <source>
        <dbReference type="Proteomes" id="UP000681027"/>
    </source>
</evidence>
<gene>
    <name evidence="1" type="ORF">KHA94_16360</name>
</gene>
<organism evidence="1 2">
    <name type="scientific">Cytobacillus citreus</name>
    <dbReference type="NCBI Taxonomy" id="2833586"/>
    <lineage>
        <taxon>Bacteria</taxon>
        <taxon>Bacillati</taxon>
        <taxon>Bacillota</taxon>
        <taxon>Bacilli</taxon>
        <taxon>Bacillales</taxon>
        <taxon>Bacillaceae</taxon>
        <taxon>Cytobacillus</taxon>
    </lineage>
</organism>
<evidence type="ECO:0000313" key="1">
    <source>
        <dbReference type="EMBL" id="MBS4191764.1"/>
    </source>
</evidence>
<dbReference type="RefSeq" id="WP_213103283.1">
    <property type="nucleotide sequence ID" value="NZ_JAGYPM010000003.1"/>
</dbReference>
<reference evidence="1 2" key="1">
    <citation type="submission" date="2021-05" db="EMBL/GenBank/DDBJ databases">
        <title>Novel Bacillus species.</title>
        <authorList>
            <person name="Liu G."/>
        </authorList>
    </citation>
    <scope>NUCLEOTIDE SEQUENCE [LARGE SCALE GENOMIC DNA]</scope>
    <source>
        <strain evidence="1 2">FJAT-49705</strain>
    </source>
</reference>
<proteinExistence type="predicted"/>